<comment type="caution">
    <text evidence="2">The sequence shown here is derived from an EMBL/GenBank/DDBJ whole genome shotgun (WGS) entry which is preliminary data.</text>
</comment>
<name>A0A9D7DXL4_9PROT</name>
<dbReference type="Pfam" id="PF04402">
    <property type="entry name" value="SIMPL"/>
    <property type="match status" value="1"/>
</dbReference>
<protein>
    <submittedName>
        <fullName evidence="2">SIMPL domain-containing protein</fullName>
    </submittedName>
</protein>
<feature type="signal peptide" evidence="1">
    <location>
        <begin position="1"/>
        <end position="30"/>
    </location>
</feature>
<dbReference type="GO" id="GO:0006974">
    <property type="term" value="P:DNA damage response"/>
    <property type="evidence" value="ECO:0007669"/>
    <property type="project" value="TreeGrafter"/>
</dbReference>
<gene>
    <name evidence="2" type="ORF">IPH26_07170</name>
</gene>
<dbReference type="PANTHER" id="PTHR34387:SF1">
    <property type="entry name" value="PERIPLASMIC IMMUNOGENIC PROTEIN"/>
    <property type="match status" value="1"/>
</dbReference>
<feature type="chain" id="PRO_5038482709" evidence="1">
    <location>
        <begin position="31"/>
        <end position="242"/>
    </location>
</feature>
<evidence type="ECO:0000313" key="3">
    <source>
        <dbReference type="Proteomes" id="UP000807785"/>
    </source>
</evidence>
<dbReference type="Gene3D" id="3.30.110.170">
    <property type="entry name" value="Protein of unknown function (DUF541), domain 1"/>
    <property type="match status" value="1"/>
</dbReference>
<dbReference type="AlphaFoldDB" id="A0A9D7DXL4"/>
<dbReference type="InterPro" id="IPR052022">
    <property type="entry name" value="26kDa_periplasmic_antigen"/>
</dbReference>
<proteinExistence type="predicted"/>
<keyword evidence="1" id="KW-0732">Signal</keyword>
<dbReference type="PANTHER" id="PTHR34387">
    <property type="entry name" value="SLR1258 PROTEIN"/>
    <property type="match status" value="1"/>
</dbReference>
<organism evidence="2 3">
    <name type="scientific">Candidatus Methylophosphatis roskildensis</name>
    <dbReference type="NCBI Taxonomy" id="2899263"/>
    <lineage>
        <taxon>Bacteria</taxon>
        <taxon>Pseudomonadati</taxon>
        <taxon>Pseudomonadota</taxon>
        <taxon>Betaproteobacteria</taxon>
        <taxon>Nitrosomonadales</taxon>
        <taxon>Sterolibacteriaceae</taxon>
        <taxon>Candidatus Methylophosphatis</taxon>
    </lineage>
</organism>
<accession>A0A9D7DXL4</accession>
<evidence type="ECO:0000313" key="2">
    <source>
        <dbReference type="EMBL" id="MBK6972733.1"/>
    </source>
</evidence>
<dbReference type="Proteomes" id="UP000807785">
    <property type="component" value="Unassembled WGS sequence"/>
</dbReference>
<sequence>MSRIAFPTGPFVRALTLLALPLLAAGQTLAEPITRAQVTIIDLSAEANRNAPNDLARANAYFEAQDANPGELARRVNRTIAGGLETAKAYPAIKTRSGSNTTWPVYGKNARNIEGWRMRSEILLETRDTAALSELLGKLQSTLAIGQLTLLPAPETRKKAEDEATLDAIAAFQARAALIARAMGKSHRVRQMSVNTGGARPIYPMARAVAMSKMAEAEPAPIEAGDSLVTVTITGQIELPLD</sequence>
<dbReference type="InterPro" id="IPR007497">
    <property type="entry name" value="SIMPL/DUF541"/>
</dbReference>
<dbReference type="Gene3D" id="3.30.70.2970">
    <property type="entry name" value="Protein of unknown function (DUF541), domain 2"/>
    <property type="match status" value="1"/>
</dbReference>
<dbReference type="EMBL" id="JADJEV010000003">
    <property type="protein sequence ID" value="MBK6972733.1"/>
    <property type="molecule type" value="Genomic_DNA"/>
</dbReference>
<evidence type="ECO:0000256" key="1">
    <source>
        <dbReference type="SAM" id="SignalP"/>
    </source>
</evidence>
<reference evidence="2" key="1">
    <citation type="submission" date="2020-10" db="EMBL/GenBank/DDBJ databases">
        <title>Connecting structure to function with the recovery of over 1000 high-quality activated sludge metagenome-assembled genomes encoding full-length rRNA genes using long-read sequencing.</title>
        <authorList>
            <person name="Singleton C.M."/>
            <person name="Petriglieri F."/>
            <person name="Kristensen J.M."/>
            <person name="Kirkegaard R.H."/>
            <person name="Michaelsen T.Y."/>
            <person name="Andersen M.H."/>
            <person name="Karst S.M."/>
            <person name="Dueholm M.S."/>
            <person name="Nielsen P.H."/>
            <person name="Albertsen M."/>
        </authorList>
    </citation>
    <scope>NUCLEOTIDE SEQUENCE</scope>
    <source>
        <strain evidence="2">Bjer_18-Q3-R1-45_BAT3C.347</strain>
    </source>
</reference>